<dbReference type="InterPro" id="IPR029058">
    <property type="entry name" value="AB_hydrolase_fold"/>
</dbReference>
<feature type="region of interest" description="Disordered" evidence="2">
    <location>
        <begin position="395"/>
        <end position="418"/>
    </location>
</feature>
<dbReference type="InterPro" id="IPR050300">
    <property type="entry name" value="GDXG_lipolytic_enzyme"/>
</dbReference>
<name>A0ABU9Y159_9SPHN</name>
<organism evidence="5 6">
    <name type="scientific">Sphingomonas oligophenolica</name>
    <dbReference type="NCBI Taxonomy" id="301154"/>
    <lineage>
        <taxon>Bacteria</taxon>
        <taxon>Pseudomonadati</taxon>
        <taxon>Pseudomonadota</taxon>
        <taxon>Alphaproteobacteria</taxon>
        <taxon>Sphingomonadales</taxon>
        <taxon>Sphingomonadaceae</taxon>
        <taxon>Sphingomonas</taxon>
    </lineage>
</organism>
<feature type="transmembrane region" description="Helical" evidence="3">
    <location>
        <begin position="51"/>
        <end position="69"/>
    </location>
</feature>
<dbReference type="Proteomes" id="UP001419910">
    <property type="component" value="Unassembled WGS sequence"/>
</dbReference>
<dbReference type="PANTHER" id="PTHR48081">
    <property type="entry name" value="AB HYDROLASE SUPERFAMILY PROTEIN C4A8.06C"/>
    <property type="match status" value="1"/>
</dbReference>
<feature type="transmembrane region" description="Helical" evidence="3">
    <location>
        <begin position="12"/>
        <end position="39"/>
    </location>
</feature>
<dbReference type="EMBL" id="JBDIME010000004">
    <property type="protein sequence ID" value="MEN2789507.1"/>
    <property type="molecule type" value="Genomic_DNA"/>
</dbReference>
<proteinExistence type="predicted"/>
<evidence type="ECO:0000313" key="6">
    <source>
        <dbReference type="Proteomes" id="UP001419910"/>
    </source>
</evidence>
<keyword evidence="3" id="KW-0812">Transmembrane</keyword>
<evidence type="ECO:0000256" key="2">
    <source>
        <dbReference type="SAM" id="MobiDB-lite"/>
    </source>
</evidence>
<sequence>MTSTLSQLLRTTALTIAWLMVAPCLVLLLSAIVPVIPWLRIYASSVVPNHTSWFFLWANAALIVGLLANSLQRTRIAISLAATSAITVLVTAAVMLNLLYVAESNGAQIDLVRALSLRELDEGAAPDESRVYARPQGEALTLDIYHPRNTRPDTLSPVMLIVHGGGFIEGSRAFGAANLRWYADRGWTVISIDYRLARPGRPTWNLATRDVQCALAWTAANAGSLGIDINRLTLGGSSAGGTLAMAAAYSTDASPPDPSCGPRLPRVTAVVVKVPLIDVAGSWHEGGELGNLQRTYLTSYLGGSPEQYPDRYAAADLSRAVRPGNPPTLILGGASDPIVAPQGAIEFTRRAKAAGLEVRHILFPYSGHDFNTSFDGITNQALLQIIAQFASDHDGGQMASRNAETPRVASGLSRARGS</sequence>
<dbReference type="RefSeq" id="WP_343887192.1">
    <property type="nucleotide sequence ID" value="NZ_BAAAEH010000002.1"/>
</dbReference>
<keyword evidence="3" id="KW-1133">Transmembrane helix</keyword>
<dbReference type="InterPro" id="IPR049492">
    <property type="entry name" value="BD-FAE-like_dom"/>
</dbReference>
<dbReference type="SUPFAM" id="SSF53474">
    <property type="entry name" value="alpha/beta-Hydrolases"/>
    <property type="match status" value="1"/>
</dbReference>
<keyword evidence="6" id="KW-1185">Reference proteome</keyword>
<feature type="domain" description="BD-FAE-like" evidence="4">
    <location>
        <begin position="142"/>
        <end position="347"/>
    </location>
</feature>
<protein>
    <submittedName>
        <fullName evidence="5">Alpha/beta hydrolase</fullName>
    </submittedName>
</protein>
<dbReference type="GO" id="GO:0016787">
    <property type="term" value="F:hydrolase activity"/>
    <property type="evidence" value="ECO:0007669"/>
    <property type="project" value="UniProtKB-KW"/>
</dbReference>
<dbReference type="Gene3D" id="3.40.50.1820">
    <property type="entry name" value="alpha/beta hydrolase"/>
    <property type="match status" value="1"/>
</dbReference>
<gene>
    <name evidence="5" type="ORF">ABC974_07720</name>
</gene>
<evidence type="ECO:0000259" key="4">
    <source>
        <dbReference type="Pfam" id="PF20434"/>
    </source>
</evidence>
<evidence type="ECO:0000313" key="5">
    <source>
        <dbReference type="EMBL" id="MEN2789507.1"/>
    </source>
</evidence>
<keyword evidence="3" id="KW-0472">Membrane</keyword>
<evidence type="ECO:0000256" key="3">
    <source>
        <dbReference type="SAM" id="Phobius"/>
    </source>
</evidence>
<evidence type="ECO:0000256" key="1">
    <source>
        <dbReference type="ARBA" id="ARBA00022801"/>
    </source>
</evidence>
<comment type="caution">
    <text evidence="5">The sequence shown here is derived from an EMBL/GenBank/DDBJ whole genome shotgun (WGS) entry which is preliminary data.</text>
</comment>
<reference evidence="5 6" key="1">
    <citation type="submission" date="2024-05" db="EMBL/GenBank/DDBJ databases">
        <authorList>
            <person name="Liu Q."/>
            <person name="Xin Y.-H."/>
        </authorList>
    </citation>
    <scope>NUCLEOTIDE SEQUENCE [LARGE SCALE GENOMIC DNA]</scope>
    <source>
        <strain evidence="5 6">CGMCC 1.10181</strain>
    </source>
</reference>
<feature type="transmembrane region" description="Helical" evidence="3">
    <location>
        <begin position="76"/>
        <end position="100"/>
    </location>
</feature>
<accession>A0ABU9Y159</accession>
<keyword evidence="1 5" id="KW-0378">Hydrolase</keyword>
<dbReference type="Pfam" id="PF20434">
    <property type="entry name" value="BD-FAE"/>
    <property type="match status" value="1"/>
</dbReference>